<accession>A0A9P5SHU9</accession>
<evidence type="ECO:0000259" key="8">
    <source>
        <dbReference type="Pfam" id="PF12697"/>
    </source>
</evidence>
<dbReference type="InterPro" id="IPR029058">
    <property type="entry name" value="AB_hydrolase_fold"/>
</dbReference>
<keyword evidence="5" id="KW-0378">Hydrolase</keyword>
<dbReference type="Pfam" id="PF12697">
    <property type="entry name" value="Abhydrolase_6"/>
    <property type="match status" value="1"/>
</dbReference>
<feature type="region of interest" description="Disordered" evidence="7">
    <location>
        <begin position="1"/>
        <end position="28"/>
    </location>
</feature>
<evidence type="ECO:0000256" key="5">
    <source>
        <dbReference type="ARBA" id="ARBA00022801"/>
    </source>
</evidence>
<comment type="catalytic activity">
    <reaction evidence="6">
        <text>[phosphatase 2A protein]-C-terminal L-leucine methyl ester + H2O = [phosphatase 2A protein]-C-terminal L-leucine + methanol + H(+)</text>
        <dbReference type="Rhea" id="RHEA:48548"/>
        <dbReference type="Rhea" id="RHEA-COMP:12134"/>
        <dbReference type="Rhea" id="RHEA-COMP:12135"/>
        <dbReference type="ChEBI" id="CHEBI:15377"/>
        <dbReference type="ChEBI" id="CHEBI:15378"/>
        <dbReference type="ChEBI" id="CHEBI:17790"/>
        <dbReference type="ChEBI" id="CHEBI:90516"/>
        <dbReference type="ChEBI" id="CHEBI:90517"/>
        <dbReference type="EC" id="3.1.1.89"/>
    </reaction>
</comment>
<evidence type="ECO:0000256" key="1">
    <source>
        <dbReference type="ARBA" id="ARBA00008645"/>
    </source>
</evidence>
<dbReference type="Gene3D" id="3.40.50.1820">
    <property type="entry name" value="alpha/beta hydrolase"/>
    <property type="match status" value="2"/>
</dbReference>
<evidence type="ECO:0000256" key="7">
    <source>
        <dbReference type="SAM" id="MobiDB-lite"/>
    </source>
</evidence>
<dbReference type="SUPFAM" id="SSF53474">
    <property type="entry name" value="alpha/beta-Hydrolases"/>
    <property type="match status" value="1"/>
</dbReference>
<dbReference type="InterPro" id="IPR016812">
    <property type="entry name" value="PPase_methylesterase_euk"/>
</dbReference>
<dbReference type="EMBL" id="JAAAUY010000623">
    <property type="protein sequence ID" value="KAF9327839.1"/>
    <property type="molecule type" value="Genomic_DNA"/>
</dbReference>
<name>A0A9P5SHU9_9FUNG</name>
<organism evidence="9 10">
    <name type="scientific">Podila minutissima</name>
    <dbReference type="NCBI Taxonomy" id="64525"/>
    <lineage>
        <taxon>Eukaryota</taxon>
        <taxon>Fungi</taxon>
        <taxon>Fungi incertae sedis</taxon>
        <taxon>Mucoromycota</taxon>
        <taxon>Mortierellomycotina</taxon>
        <taxon>Mortierellomycetes</taxon>
        <taxon>Mortierellales</taxon>
        <taxon>Mortierellaceae</taxon>
        <taxon>Podila</taxon>
    </lineage>
</organism>
<dbReference type="EC" id="3.1.1.89" evidence="2"/>
<keyword evidence="10" id="KW-1185">Reference proteome</keyword>
<evidence type="ECO:0000256" key="4">
    <source>
        <dbReference type="ARBA" id="ARBA00022487"/>
    </source>
</evidence>
<evidence type="ECO:0000256" key="2">
    <source>
        <dbReference type="ARBA" id="ARBA00013111"/>
    </source>
</evidence>
<protein>
    <recommendedName>
        <fullName evidence="3">Protein phosphatase methylesterase 1</fullName>
        <ecNumber evidence="2">3.1.1.89</ecNumber>
    </recommendedName>
</protein>
<dbReference type="PANTHER" id="PTHR14189:SF0">
    <property type="entry name" value="PROTEIN PHOSPHATASE METHYLESTERASE 1"/>
    <property type="match status" value="1"/>
</dbReference>
<reference evidence="9" key="1">
    <citation type="journal article" date="2020" name="Fungal Divers.">
        <title>Resolving the Mortierellaceae phylogeny through synthesis of multi-gene phylogenetics and phylogenomics.</title>
        <authorList>
            <person name="Vandepol N."/>
            <person name="Liber J."/>
            <person name="Desiro A."/>
            <person name="Na H."/>
            <person name="Kennedy M."/>
            <person name="Barry K."/>
            <person name="Grigoriev I.V."/>
            <person name="Miller A.N."/>
            <person name="O'Donnell K."/>
            <person name="Stajich J.E."/>
            <person name="Bonito G."/>
        </authorList>
    </citation>
    <scope>NUCLEOTIDE SEQUENCE</scope>
    <source>
        <strain evidence="9">NVP1</strain>
    </source>
</reference>
<sequence>MASDLLKNMYKSSRPPLPSPLQHSITDLPEDVETEQLEDESMDSFSADLATTMSFQDPTPAIHPSKSPAVFSVSSRYGPLEWSSYFEEKKSFTVSGESESEGDITFNVYQTKGRPGAPLFVMHHGAGSGALGFALAAKEIRSIVGIDASILCFDARGHGETTSGDDHNLSLDRLAKDLKNVVHAAYGEHLPDIVLVGHSMGGSVVCEAASRGMIPNLIGVAVLDIVEGSTAQNPEYIWRTDLVASEQYWKEWFTGLTQKFLSSRTAKLLILAGTDRLDKDMTIAQMQGKFQMLVFPNSGHAVQEDDPGRMARELVAFWKRNERLVLPPRVPIVPHKH</sequence>
<feature type="domain" description="AB hydrolase-1" evidence="8">
    <location>
        <begin position="120"/>
        <end position="312"/>
    </location>
</feature>
<dbReference type="PANTHER" id="PTHR14189">
    <property type="entry name" value="PROTEIN PHOSPHATASE METHYLESTERASE-1 RELATED"/>
    <property type="match status" value="1"/>
</dbReference>
<evidence type="ECO:0000256" key="6">
    <source>
        <dbReference type="ARBA" id="ARBA00049203"/>
    </source>
</evidence>
<comment type="similarity">
    <text evidence="1">Belongs to the AB hydrolase superfamily.</text>
</comment>
<keyword evidence="4" id="KW-0719">Serine esterase</keyword>
<evidence type="ECO:0000256" key="3">
    <source>
        <dbReference type="ARBA" id="ARBA00020672"/>
    </source>
</evidence>
<dbReference type="Proteomes" id="UP000696485">
    <property type="component" value="Unassembled WGS sequence"/>
</dbReference>
<proteinExistence type="inferred from homology"/>
<gene>
    <name evidence="9" type="primary">PPE1_2</name>
    <name evidence="9" type="ORF">BG006_008917</name>
</gene>
<dbReference type="AlphaFoldDB" id="A0A9P5SHU9"/>
<evidence type="ECO:0000313" key="9">
    <source>
        <dbReference type="EMBL" id="KAF9327839.1"/>
    </source>
</evidence>
<evidence type="ECO:0000313" key="10">
    <source>
        <dbReference type="Proteomes" id="UP000696485"/>
    </source>
</evidence>
<comment type="caution">
    <text evidence="9">The sequence shown here is derived from an EMBL/GenBank/DDBJ whole genome shotgun (WGS) entry which is preliminary data.</text>
</comment>
<dbReference type="InterPro" id="IPR000073">
    <property type="entry name" value="AB_hydrolase_1"/>
</dbReference>
<dbReference type="GO" id="GO:0051723">
    <property type="term" value="F:protein methylesterase activity"/>
    <property type="evidence" value="ECO:0007669"/>
    <property type="project" value="UniProtKB-EC"/>
</dbReference>